<keyword evidence="11 16" id="KW-0249">Electron transport</keyword>
<dbReference type="PRINTS" id="PR01166">
    <property type="entry name" value="CYCOXIDASEII"/>
</dbReference>
<comment type="catalytic activity">
    <reaction evidence="15">
        <text>4 Fe(II)-[cytochrome c] + O2 + 8 H(+)(in) = 4 Fe(III)-[cytochrome c] + 2 H2O + 4 H(+)(out)</text>
        <dbReference type="Rhea" id="RHEA:11436"/>
        <dbReference type="Rhea" id="RHEA-COMP:10350"/>
        <dbReference type="Rhea" id="RHEA-COMP:14399"/>
        <dbReference type="ChEBI" id="CHEBI:15377"/>
        <dbReference type="ChEBI" id="CHEBI:15378"/>
        <dbReference type="ChEBI" id="CHEBI:15379"/>
        <dbReference type="ChEBI" id="CHEBI:29033"/>
        <dbReference type="ChEBI" id="CHEBI:29034"/>
        <dbReference type="EC" id="7.1.1.9"/>
    </reaction>
    <physiologicalReaction direction="left-to-right" evidence="15">
        <dbReference type="Rhea" id="RHEA:11437"/>
    </physiologicalReaction>
</comment>
<keyword evidence="6 16" id="KW-0812">Transmembrane</keyword>
<dbReference type="CDD" id="cd13912">
    <property type="entry name" value="CcO_II_C"/>
    <property type="match status" value="1"/>
</dbReference>
<sequence length="405" mass="46392">MCYWGQMGLQEATSVLGVELVCLYDYMMLILVLIFSFVGWILFKVGVSKVFGRFYLENNHLEIVWTLLPFVLLFCLGLPSIKLLYLMDDAGLPETTIKVVGHQWYWSYEYVDMRGSSYSYDSYMLNESMLEEDSYRLFEVDNRCVAPRMVKMRGLVTSSDVIHSWAIPSSGVKVDSVPGRVNQVGLCFLRAGVYYGQCSELCGVNHSFMPICVECVSVNAYSKWILSNHDYMLSQNSVGYGACAVIFHVICKIASWVVYGVKLYLLYLYYLFYYMLYIPSKYVVVSSWGGLTWVVKSSVALMKWLWWFSNSPVEALVFAVCYLAGVIWKTVVFVVTSPVKVFLMVVKGVCIGIVGVFKLAHSVLEAVAHSMSSFTNDEFHEYVMKEVNYNTKKLIWNLCEHYRSR</sequence>
<gene>
    <name evidence="20" type="primary">cox2</name>
</gene>
<protein>
    <recommendedName>
        <fullName evidence="3 16">Cytochrome c oxidase subunit 2</fullName>
    </recommendedName>
</protein>
<keyword evidence="13 16" id="KW-0186">Copper</keyword>
<feature type="transmembrane region" description="Helical" evidence="17">
    <location>
        <begin position="341"/>
        <end position="360"/>
    </location>
</feature>
<keyword evidence="9" id="KW-0460">Magnesium</keyword>
<comment type="subcellular location">
    <subcellularLocation>
        <location evidence="1 16">Mitochondrion inner membrane</location>
        <topology evidence="1 16">Multi-pass membrane protein</topology>
    </subcellularLocation>
</comment>
<keyword evidence="5 16" id="KW-0679">Respiratory chain</keyword>
<keyword evidence="16 20" id="KW-0496">Mitochondrion</keyword>
<dbReference type="InterPro" id="IPR011759">
    <property type="entry name" value="Cyt_c_oxidase_su2_TM_dom"/>
</dbReference>
<feature type="domain" description="Cytochrome oxidase subunit II transmembrane region profile" evidence="19">
    <location>
        <begin position="1"/>
        <end position="91"/>
    </location>
</feature>
<keyword evidence="7 16" id="KW-0479">Metal-binding</keyword>
<evidence type="ECO:0000256" key="4">
    <source>
        <dbReference type="ARBA" id="ARBA00022448"/>
    </source>
</evidence>
<dbReference type="PROSITE" id="PS50857">
    <property type="entry name" value="COX2_CUA"/>
    <property type="match status" value="1"/>
</dbReference>
<accession>A0A8A3WK72</accession>
<evidence type="ECO:0000256" key="5">
    <source>
        <dbReference type="ARBA" id="ARBA00022660"/>
    </source>
</evidence>
<keyword evidence="4 16" id="KW-0813">Transport</keyword>
<keyword evidence="12 17" id="KW-1133">Transmembrane helix</keyword>
<dbReference type="InterPro" id="IPR045187">
    <property type="entry name" value="CcO_II"/>
</dbReference>
<evidence type="ECO:0000256" key="11">
    <source>
        <dbReference type="ARBA" id="ARBA00022982"/>
    </source>
</evidence>
<evidence type="ECO:0000256" key="8">
    <source>
        <dbReference type="ARBA" id="ARBA00022792"/>
    </source>
</evidence>
<dbReference type="Pfam" id="PF00116">
    <property type="entry name" value="COX2"/>
    <property type="match status" value="1"/>
</dbReference>
<feature type="transmembrane region" description="Helical" evidence="17">
    <location>
        <begin position="238"/>
        <end position="259"/>
    </location>
</feature>
<feature type="domain" description="Cytochrome oxidase subunit II copper A binding" evidence="18">
    <location>
        <begin position="92"/>
        <end position="227"/>
    </location>
</feature>
<dbReference type="SUPFAM" id="SSF81464">
    <property type="entry name" value="Cytochrome c oxidase subunit II-like, transmembrane region"/>
    <property type="match status" value="1"/>
</dbReference>
<evidence type="ECO:0000256" key="15">
    <source>
        <dbReference type="ARBA" id="ARBA00049512"/>
    </source>
</evidence>
<evidence type="ECO:0000256" key="17">
    <source>
        <dbReference type="SAM" id="Phobius"/>
    </source>
</evidence>
<dbReference type="PANTHER" id="PTHR22888">
    <property type="entry name" value="CYTOCHROME C OXIDASE, SUBUNIT II"/>
    <property type="match status" value="1"/>
</dbReference>
<evidence type="ECO:0000256" key="16">
    <source>
        <dbReference type="RuleBase" id="RU000457"/>
    </source>
</evidence>
<dbReference type="GO" id="GO:0042773">
    <property type="term" value="P:ATP synthesis coupled electron transport"/>
    <property type="evidence" value="ECO:0007669"/>
    <property type="project" value="TreeGrafter"/>
</dbReference>
<evidence type="ECO:0000256" key="9">
    <source>
        <dbReference type="ARBA" id="ARBA00022842"/>
    </source>
</evidence>
<dbReference type="InterPro" id="IPR036257">
    <property type="entry name" value="Cyt_c_oxidase_su2_TM_sf"/>
</dbReference>
<keyword evidence="10" id="KW-1278">Translocase</keyword>
<proteinExistence type="inferred from homology"/>
<evidence type="ECO:0000313" key="20">
    <source>
        <dbReference type="EMBL" id="QTA71658.1"/>
    </source>
</evidence>
<dbReference type="Pfam" id="PF02790">
    <property type="entry name" value="COX2_TM"/>
    <property type="match status" value="1"/>
</dbReference>
<keyword evidence="14 16" id="KW-0472">Membrane</keyword>
<evidence type="ECO:0000256" key="1">
    <source>
        <dbReference type="ARBA" id="ARBA00004448"/>
    </source>
</evidence>
<feature type="transmembrane region" description="Helical" evidence="17">
    <location>
        <begin position="271"/>
        <end position="295"/>
    </location>
</feature>
<comment type="function">
    <text evidence="16">Component of the cytochrome c oxidase, the last enzyme in the mitochondrial electron transport chain which drives oxidative phosphorylation. The respiratory chain contains 3 multisubunit complexes succinate dehydrogenase (complex II, CII), ubiquinol-cytochrome c oxidoreductase (cytochrome b-c1 complex, complex III, CIII) and cytochrome c oxidase (complex IV, CIV), that cooperate to transfer electrons derived from NADH and succinate to molecular oxygen, creating an electrochemical gradient over the inner membrane that drives transmembrane transport and the ATP synthase. Cytochrome c oxidase is the component of the respiratory chain that catalyzes the reduction of oxygen to water. Electrons originating from reduced cytochrome c in the intermembrane space (IMS) are transferred via the dinuclear copper A center (CU(A)) of subunit 2 and heme A of subunit 1 to the active site in subunit 1, a binuclear center (BNC) formed by heme A3 and copper B (CU(B)). The BNC reduces molecular oxygen to 2 water molecules using 4 electrons from cytochrome c in the IMS and 4 protons from the mitochondrial matrix.</text>
</comment>
<dbReference type="GO" id="GO:0005743">
    <property type="term" value="C:mitochondrial inner membrane"/>
    <property type="evidence" value="ECO:0007669"/>
    <property type="project" value="UniProtKB-SubCell"/>
</dbReference>
<keyword evidence="8 16" id="KW-0999">Mitochondrion inner membrane</keyword>
<feature type="transmembrane region" description="Helical" evidence="17">
    <location>
        <begin position="315"/>
        <end position="335"/>
    </location>
</feature>
<reference evidence="20" key="1">
    <citation type="journal article" date="2020" name="Zool. J. Linn. Soc.">
        <title>Mitogenomic phylogeny and fossil-calibrated mutation rates for all F- and M-type mtDNA genes of the largest freshwater mussel family, the Unionidae (Bivalvia).</title>
        <authorList>
            <person name="Zieritz A."/>
            <person name="Froufe E."/>
            <person name="Bolotov I."/>
            <person name="Goncalves D.V."/>
            <person name="Aldridge D.C."/>
            <person name="Bogan A.E."/>
            <person name="Gan H.M."/>
            <person name="Gomes-Dos-Santos A."/>
            <person name="Sousa R."/>
            <person name="Teixeira A."/>
            <person name="Varandas S."/>
            <person name="Zanatta D."/>
            <person name="Lopes-Lima M."/>
        </authorList>
    </citation>
    <scope>NUCLEOTIDE SEQUENCE</scope>
    <source>
        <strain evidence="20">Concon_M</strain>
    </source>
</reference>
<evidence type="ECO:0000259" key="19">
    <source>
        <dbReference type="PROSITE" id="PS50999"/>
    </source>
</evidence>
<evidence type="ECO:0000259" key="18">
    <source>
        <dbReference type="PROSITE" id="PS50857"/>
    </source>
</evidence>
<dbReference type="SUPFAM" id="SSF49503">
    <property type="entry name" value="Cupredoxins"/>
    <property type="match status" value="1"/>
</dbReference>
<evidence type="ECO:0000256" key="13">
    <source>
        <dbReference type="ARBA" id="ARBA00023008"/>
    </source>
</evidence>
<feature type="transmembrane region" description="Helical" evidence="17">
    <location>
        <begin position="63"/>
        <end position="85"/>
    </location>
</feature>
<dbReference type="InterPro" id="IPR034210">
    <property type="entry name" value="CcO_II_C"/>
</dbReference>
<dbReference type="GO" id="GO:0005507">
    <property type="term" value="F:copper ion binding"/>
    <property type="evidence" value="ECO:0007669"/>
    <property type="project" value="InterPro"/>
</dbReference>
<evidence type="ECO:0000256" key="7">
    <source>
        <dbReference type="ARBA" id="ARBA00022723"/>
    </source>
</evidence>
<evidence type="ECO:0000256" key="10">
    <source>
        <dbReference type="ARBA" id="ARBA00022967"/>
    </source>
</evidence>
<dbReference type="InterPro" id="IPR008972">
    <property type="entry name" value="Cupredoxin"/>
</dbReference>
<organism evidence="20">
    <name type="scientific">Lens contradens</name>
    <dbReference type="NCBI Taxonomy" id="2771348"/>
    <lineage>
        <taxon>Eukaryota</taxon>
        <taxon>Metazoa</taxon>
        <taxon>Spiralia</taxon>
        <taxon>Lophotrochozoa</taxon>
        <taxon>Mollusca</taxon>
        <taxon>Bivalvia</taxon>
        <taxon>Autobranchia</taxon>
        <taxon>Heteroconchia</taxon>
        <taxon>Palaeoheterodonta</taxon>
        <taxon>Unionida</taxon>
        <taxon>Unionoidea</taxon>
        <taxon>Unionidae</taxon>
        <taxon>Unionidae incertae sedis</taxon>
        <taxon>Lens</taxon>
    </lineage>
</organism>
<dbReference type="GO" id="GO:0004129">
    <property type="term" value="F:cytochrome-c oxidase activity"/>
    <property type="evidence" value="ECO:0007669"/>
    <property type="project" value="UniProtKB-EC"/>
</dbReference>
<dbReference type="Gene3D" id="1.10.287.90">
    <property type="match status" value="1"/>
</dbReference>
<dbReference type="PANTHER" id="PTHR22888:SF9">
    <property type="entry name" value="CYTOCHROME C OXIDASE SUBUNIT 2"/>
    <property type="match status" value="1"/>
</dbReference>
<dbReference type="EMBL" id="MW242813">
    <property type="protein sequence ID" value="QTA71658.1"/>
    <property type="molecule type" value="Genomic_DNA"/>
</dbReference>
<evidence type="ECO:0000256" key="3">
    <source>
        <dbReference type="ARBA" id="ARBA00015946"/>
    </source>
</evidence>
<dbReference type="Gene3D" id="2.60.40.420">
    <property type="entry name" value="Cupredoxins - blue copper proteins"/>
    <property type="match status" value="1"/>
</dbReference>
<comment type="similarity">
    <text evidence="2 16">Belongs to the cytochrome c oxidase subunit 2 family.</text>
</comment>
<name>A0A8A3WK72_9BIVA</name>
<evidence type="ECO:0000256" key="12">
    <source>
        <dbReference type="ARBA" id="ARBA00022989"/>
    </source>
</evidence>
<evidence type="ECO:0000256" key="2">
    <source>
        <dbReference type="ARBA" id="ARBA00007866"/>
    </source>
</evidence>
<comment type="cofactor">
    <cofactor evidence="16">
        <name>Cu cation</name>
        <dbReference type="ChEBI" id="CHEBI:23378"/>
    </cofactor>
    <text evidence="16">Binds a copper A center.</text>
</comment>
<dbReference type="InterPro" id="IPR001505">
    <property type="entry name" value="Copper_CuA"/>
</dbReference>
<dbReference type="AlphaFoldDB" id="A0A8A3WK72"/>
<geneLocation type="mitochondrion" evidence="20"/>
<evidence type="ECO:0000256" key="6">
    <source>
        <dbReference type="ARBA" id="ARBA00022692"/>
    </source>
</evidence>
<dbReference type="FunFam" id="2.60.40.420:FF:000001">
    <property type="entry name" value="Cytochrome c oxidase subunit 2"/>
    <property type="match status" value="1"/>
</dbReference>
<dbReference type="InterPro" id="IPR002429">
    <property type="entry name" value="CcO_II-like_C"/>
</dbReference>
<evidence type="ECO:0000256" key="14">
    <source>
        <dbReference type="ARBA" id="ARBA00023136"/>
    </source>
</evidence>
<dbReference type="PROSITE" id="PS00078">
    <property type="entry name" value="COX2"/>
    <property type="match status" value="1"/>
</dbReference>
<dbReference type="PROSITE" id="PS50999">
    <property type="entry name" value="COX2_TM"/>
    <property type="match status" value="1"/>
</dbReference>
<feature type="transmembrane region" description="Helical" evidence="17">
    <location>
        <begin position="21"/>
        <end position="43"/>
    </location>
</feature>